<dbReference type="CDD" id="cd22157">
    <property type="entry name" value="F-box_AtFBW1-like"/>
    <property type="match status" value="1"/>
</dbReference>
<evidence type="ECO:0000313" key="2">
    <source>
        <dbReference type="EMBL" id="EYU24907.1"/>
    </source>
</evidence>
<keyword evidence="3" id="KW-1185">Reference proteome</keyword>
<dbReference type="InterPro" id="IPR050796">
    <property type="entry name" value="SCF_F-box_component"/>
</dbReference>
<dbReference type="Proteomes" id="UP000030748">
    <property type="component" value="Unassembled WGS sequence"/>
</dbReference>
<dbReference type="SUPFAM" id="SSF81383">
    <property type="entry name" value="F-box domain"/>
    <property type="match status" value="1"/>
</dbReference>
<dbReference type="Gene3D" id="1.20.1280.50">
    <property type="match status" value="1"/>
</dbReference>
<feature type="domain" description="F-box" evidence="1">
    <location>
        <begin position="1"/>
        <end position="45"/>
    </location>
</feature>
<dbReference type="PANTHER" id="PTHR31672">
    <property type="entry name" value="BNACNNG10540D PROTEIN"/>
    <property type="match status" value="1"/>
</dbReference>
<dbReference type="OrthoDB" id="5314306at2759"/>
<protein>
    <recommendedName>
        <fullName evidence="1">F-box domain-containing protein</fullName>
    </recommendedName>
</protein>
<dbReference type="NCBIfam" id="TIGR01640">
    <property type="entry name" value="F_box_assoc_1"/>
    <property type="match status" value="1"/>
</dbReference>
<dbReference type="AlphaFoldDB" id="A0A022Q8A6"/>
<evidence type="ECO:0000313" key="3">
    <source>
        <dbReference type="Proteomes" id="UP000030748"/>
    </source>
</evidence>
<evidence type="ECO:0000259" key="1">
    <source>
        <dbReference type="PROSITE" id="PS50181"/>
    </source>
</evidence>
<dbReference type="Pfam" id="PF07734">
    <property type="entry name" value="FBA_1"/>
    <property type="match status" value="1"/>
</dbReference>
<dbReference type="PANTHER" id="PTHR31672:SF13">
    <property type="entry name" value="F-BOX PROTEIN CPR30-LIKE"/>
    <property type="match status" value="1"/>
</dbReference>
<dbReference type="Pfam" id="PF00646">
    <property type="entry name" value="F-box"/>
    <property type="match status" value="1"/>
</dbReference>
<dbReference type="InterPro" id="IPR036047">
    <property type="entry name" value="F-box-like_dom_sf"/>
</dbReference>
<reference evidence="2 3" key="1">
    <citation type="journal article" date="2013" name="Proc. Natl. Acad. Sci. U.S.A.">
        <title>Fine-scale variation in meiotic recombination in Mimulus inferred from population shotgun sequencing.</title>
        <authorList>
            <person name="Hellsten U."/>
            <person name="Wright K.M."/>
            <person name="Jenkins J."/>
            <person name="Shu S."/>
            <person name="Yuan Y."/>
            <person name="Wessler S.R."/>
            <person name="Schmutz J."/>
            <person name="Willis J.H."/>
            <person name="Rokhsar D.S."/>
        </authorList>
    </citation>
    <scope>NUCLEOTIDE SEQUENCE [LARGE SCALE GENOMIC DNA]</scope>
    <source>
        <strain evidence="3">cv. DUN x IM62</strain>
    </source>
</reference>
<sequence>MSNYLPTDLVLEILCKLPVKSLVRFLTVSKSWRSIITTPAFIASHLSNAKNRTLVHEKELHSFLTIAENGPFGTFSSSSKLEFPFKSDQTFRIVGSCDGLICLSDDEFRDSSQCSIIIWNPSVRNHRVLPNPTINPKTPHFVVLGFGVASHAYKVVRLVYCMKPNDINLSFMQLVEIFSLETWSWRKWGEVDLIPPHVFPSTTCPSVFSNGVVHWLSEDDSFRRSSILAFDVGDEVLGDVMLPDELAACVYESLLMLRIFVIGESLGAVKYDRGNTSCDVWVMKEYCVRESWTKLYTIRLLNVVSRVIGFWKSGEALLFLYRQGIAPYTDRSVRFCLVVYNPDTRQTKDLGIYGSGCFYVNSYVESLLLLRIGGELIQ</sequence>
<dbReference type="STRING" id="4155.A0A022Q8A6"/>
<dbReference type="EMBL" id="KI632106">
    <property type="protein sequence ID" value="EYU24907.1"/>
    <property type="molecule type" value="Genomic_DNA"/>
</dbReference>
<dbReference type="KEGG" id="egt:105972100"/>
<proteinExistence type="predicted"/>
<gene>
    <name evidence="2" type="ORF">MIMGU_mgv1a008296mg</name>
</gene>
<dbReference type="InterPro" id="IPR006527">
    <property type="entry name" value="F-box-assoc_dom_typ1"/>
</dbReference>
<dbReference type="PROSITE" id="PS50181">
    <property type="entry name" value="FBOX"/>
    <property type="match status" value="1"/>
</dbReference>
<dbReference type="PhylomeDB" id="A0A022Q8A6"/>
<dbReference type="OMA" id="FNSCADN"/>
<dbReference type="eggNOG" id="ENOG502QVMN">
    <property type="taxonomic scope" value="Eukaryota"/>
</dbReference>
<organism evidence="2 3">
    <name type="scientific">Erythranthe guttata</name>
    <name type="common">Yellow monkey flower</name>
    <name type="synonym">Mimulus guttatus</name>
    <dbReference type="NCBI Taxonomy" id="4155"/>
    <lineage>
        <taxon>Eukaryota</taxon>
        <taxon>Viridiplantae</taxon>
        <taxon>Streptophyta</taxon>
        <taxon>Embryophyta</taxon>
        <taxon>Tracheophyta</taxon>
        <taxon>Spermatophyta</taxon>
        <taxon>Magnoliopsida</taxon>
        <taxon>eudicotyledons</taxon>
        <taxon>Gunneridae</taxon>
        <taxon>Pentapetalae</taxon>
        <taxon>asterids</taxon>
        <taxon>lamiids</taxon>
        <taxon>Lamiales</taxon>
        <taxon>Phrymaceae</taxon>
        <taxon>Erythranthe</taxon>
    </lineage>
</organism>
<dbReference type="InterPro" id="IPR001810">
    <property type="entry name" value="F-box_dom"/>
</dbReference>
<name>A0A022Q8A6_ERYGU</name>
<dbReference type="SMART" id="SM00256">
    <property type="entry name" value="FBOX"/>
    <property type="match status" value="1"/>
</dbReference>
<dbReference type="InterPro" id="IPR017451">
    <property type="entry name" value="F-box-assoc_interact_dom"/>
</dbReference>
<accession>A0A022Q8A6</accession>